<accession>A0A0C2W309</accession>
<feature type="compositionally biased region" description="Acidic residues" evidence="1">
    <location>
        <begin position="1535"/>
        <end position="1550"/>
    </location>
</feature>
<gene>
    <name evidence="2" type="ORF">M408DRAFT_305943</name>
</gene>
<organism evidence="2 3">
    <name type="scientific">Serendipita vermifera MAFF 305830</name>
    <dbReference type="NCBI Taxonomy" id="933852"/>
    <lineage>
        <taxon>Eukaryota</taxon>
        <taxon>Fungi</taxon>
        <taxon>Dikarya</taxon>
        <taxon>Basidiomycota</taxon>
        <taxon>Agaricomycotina</taxon>
        <taxon>Agaricomycetes</taxon>
        <taxon>Sebacinales</taxon>
        <taxon>Serendipitaceae</taxon>
        <taxon>Serendipita</taxon>
    </lineage>
</organism>
<keyword evidence="3" id="KW-1185">Reference proteome</keyword>
<name>A0A0C2W309_SERVB</name>
<sequence>MLNDSQLAQAREIVVKQTNEVQVLKNMYKGYDLIAERCQLEIDAMEQAMFVNLSKMAPIRRVPPEILSMGMEVCTTQPQLFLALKRAGSCALDLKIVTGRRDDDYYGKSGFGKNIKKHLCGLLDTLQSKERVPHIRSLVLSTAREFKFPQGSFQKLSFDTLEVTGLDFRYKEIADKISTEAKCLRKLHAPANISKFLQKLGGWNELSDLVLTGDMDWETQGIPITPLCLPINLTSLHIKDNANDFLHLSDSFEPPSLTHIYLNLWKVPFLWLAKIPNLVYLELSGIQERSANPVEEVVLLKLKELRCSSWLTPACSLPSFKAPAIRKLVLKSDGKRVANSLLFKETWPFQRLVSSPEIGEPVYKFEPAVFHLQDTDINSKVLGRVVKDRILLQEFHYTSRRTLEAEFFEALMPRRIAKARGSRSKTSSSKTGGWIVPAPLLRKLVVTLEGQTITEQESIVFLDAAKVFADWRVKAMKPLEQFSVEFGHYDEDGTALNQRCAVSTELPIVVLVASGPAHVHLYQSFFKMSRPRRSVPLKTYKEEISEADSSDLTDDFESDYTSEGLQGALKQKSLDPMAAFPEPLSSSQLVQARKRIVEQTDHVQVLQNLYERETLMAEEHKLEIKKIKQALRMSLSKIAPILRMEICTSRLQLCRALERVGSCALDLKIVGGERDFFFFFLFWKGEYPYENVEKHLCGLLDILQSRKEVPHIRSLALSTVGVFKFPRGSFGKFSFNALEVIEVDYDYTDIADKISIEANCLNVSDNLELLSLTHLTLKSHAAPFWPVKCPNLVYLDLSQSSDQTAVQIEEILLLKLNEFRCSSDRGPARFLQSFKYRLLKEFHYTNYRMLGAALFEVLAPRKDAKRKGNGNKTSSSTKGGWVVPAPLLKRLVMTFAHQKITEPKSILFLDEAKAFAAQRLKARMPLEQLSVHFGQLHERKTWEYLEDGDEGYYTRGVPLAARPTERQMMSAKRSSVRSQLRETSSAFARNIQFQMSRLHRNVPLKIYEEEANEADSDYCADDLESVRILKILQETPIDDVNDEKSFKIGVSLRLMYHNLSQRQILQMGSPDPMTTFQGILSGSQLTRARNLLVEQNREAQVLKKLYEGYTLIAARCKLEIKEVEQAMLMNMSKVALIRRLPPEFPRGSFKKLSFSTLEALDVDYDYPDIADKISMEAKAFQKLRAGVNMPKFLHKLRRWSQLTDLELQGFFSRPQISFTPICIPLNLTSLCIQDNATNLLNLSDNPELLSLTHLRLNSYNPPFWPVKCPNIIYLDLSSPPDLSEFQAEEIVLSKLKEFRLISDWSSPARCLRLFKAPVICKLVLQSGGGKGINSLLFKETWPHQPLALSSKNEESVYRLEPEIFHLQHTDINSKVLGRMLKERILVQEFHYTNRGILGADFFEALMPRKLAKRKGSRNKTSSSQREDWIIPAPLLKRLMVTFALQKITEPKSILFLDEAKAFAAQRLKARKPLELFSVHFRDGSKWDSLGEVDVRLKVAARLNLLLTCVRPFISTTTHFKMTRPRRSMPLKTYEEETSEADSSDLIDVSESDSASDSLQEDPMLQHREYTLLAEESKLEIEEVEEAMLMNMSKIAPIHRIPPEILRREVCTNEQQLCLALKRAGSYALDLKIVAKDRFEQSPASEIHAKTIKAHLCYLLKVLQSQKEIPRLRSLTLDTGSIFTFPQGSFKNFLFREIQAVEIDFGYQEIADKISTEAKNLRKFHAPPKVAKSWQKSMWWKGISDLGLLDTFKSSQEKFPFQN</sequence>
<dbReference type="SUPFAM" id="SSF52058">
    <property type="entry name" value="L domain-like"/>
    <property type="match status" value="2"/>
</dbReference>
<evidence type="ECO:0000256" key="1">
    <source>
        <dbReference type="SAM" id="MobiDB-lite"/>
    </source>
</evidence>
<proteinExistence type="predicted"/>
<protein>
    <submittedName>
        <fullName evidence="2">Uncharacterized protein</fullName>
    </submittedName>
</protein>
<dbReference type="Proteomes" id="UP000054097">
    <property type="component" value="Unassembled WGS sequence"/>
</dbReference>
<reference evidence="2 3" key="1">
    <citation type="submission" date="2014-04" db="EMBL/GenBank/DDBJ databases">
        <authorList>
            <consortium name="DOE Joint Genome Institute"/>
            <person name="Kuo A."/>
            <person name="Zuccaro A."/>
            <person name="Kohler A."/>
            <person name="Nagy L.G."/>
            <person name="Floudas D."/>
            <person name="Copeland A."/>
            <person name="Barry K.W."/>
            <person name="Cichocki N."/>
            <person name="Veneault-Fourrey C."/>
            <person name="LaButti K."/>
            <person name="Lindquist E.A."/>
            <person name="Lipzen A."/>
            <person name="Lundell T."/>
            <person name="Morin E."/>
            <person name="Murat C."/>
            <person name="Sun H."/>
            <person name="Tunlid A."/>
            <person name="Henrissat B."/>
            <person name="Grigoriev I.V."/>
            <person name="Hibbett D.S."/>
            <person name="Martin F."/>
            <person name="Nordberg H.P."/>
            <person name="Cantor M.N."/>
            <person name="Hua S.X."/>
        </authorList>
    </citation>
    <scope>NUCLEOTIDE SEQUENCE [LARGE SCALE GENOMIC DNA]</scope>
    <source>
        <strain evidence="2 3">MAFF 305830</strain>
    </source>
</reference>
<evidence type="ECO:0000313" key="3">
    <source>
        <dbReference type="Proteomes" id="UP000054097"/>
    </source>
</evidence>
<dbReference type="EMBL" id="KN824402">
    <property type="protein sequence ID" value="KIM20888.1"/>
    <property type="molecule type" value="Genomic_DNA"/>
</dbReference>
<dbReference type="HOGENOM" id="CLU_239059_0_0_1"/>
<dbReference type="OrthoDB" id="3181259at2759"/>
<feature type="region of interest" description="Disordered" evidence="1">
    <location>
        <begin position="1525"/>
        <end position="1559"/>
    </location>
</feature>
<reference evidence="3" key="2">
    <citation type="submission" date="2015-01" db="EMBL/GenBank/DDBJ databases">
        <title>Evolutionary Origins and Diversification of the Mycorrhizal Mutualists.</title>
        <authorList>
            <consortium name="DOE Joint Genome Institute"/>
            <consortium name="Mycorrhizal Genomics Consortium"/>
            <person name="Kohler A."/>
            <person name="Kuo A."/>
            <person name="Nagy L.G."/>
            <person name="Floudas D."/>
            <person name="Copeland A."/>
            <person name="Barry K.W."/>
            <person name="Cichocki N."/>
            <person name="Veneault-Fourrey C."/>
            <person name="LaButti K."/>
            <person name="Lindquist E.A."/>
            <person name="Lipzen A."/>
            <person name="Lundell T."/>
            <person name="Morin E."/>
            <person name="Murat C."/>
            <person name="Riley R."/>
            <person name="Ohm R."/>
            <person name="Sun H."/>
            <person name="Tunlid A."/>
            <person name="Henrissat B."/>
            <person name="Grigoriev I.V."/>
            <person name="Hibbett D.S."/>
            <person name="Martin F."/>
        </authorList>
    </citation>
    <scope>NUCLEOTIDE SEQUENCE [LARGE SCALE GENOMIC DNA]</scope>
    <source>
        <strain evidence="3">MAFF 305830</strain>
    </source>
</reference>
<dbReference type="STRING" id="933852.A0A0C2W309"/>
<evidence type="ECO:0000313" key="2">
    <source>
        <dbReference type="EMBL" id="KIM20888.1"/>
    </source>
</evidence>